<dbReference type="PRINTS" id="PR01535">
    <property type="entry name" value="VOMERONASL2R"/>
</dbReference>
<dbReference type="FunFam" id="3.40.50.2300:FF:000016">
    <property type="entry name" value="Taste 1 receptor member 2"/>
    <property type="match status" value="1"/>
</dbReference>
<evidence type="ECO:0000256" key="9">
    <source>
        <dbReference type="ARBA" id="ARBA00023180"/>
    </source>
</evidence>
<evidence type="ECO:0000256" key="11">
    <source>
        <dbReference type="SAM" id="MobiDB-lite"/>
    </source>
</evidence>
<evidence type="ECO:0000256" key="1">
    <source>
        <dbReference type="ARBA" id="ARBA00004651"/>
    </source>
</evidence>
<evidence type="ECO:0000313" key="15">
    <source>
        <dbReference type="Proteomes" id="UP001066276"/>
    </source>
</evidence>
<evidence type="ECO:0000256" key="4">
    <source>
        <dbReference type="ARBA" id="ARBA00022729"/>
    </source>
</evidence>
<evidence type="ECO:0000259" key="13">
    <source>
        <dbReference type="Pfam" id="PF07562"/>
    </source>
</evidence>
<keyword evidence="5" id="KW-1133">Transmembrane helix</keyword>
<name>A0AAV7KQK4_PLEWA</name>
<keyword evidence="4" id="KW-0732">Signal</keyword>
<evidence type="ECO:0000256" key="10">
    <source>
        <dbReference type="ARBA" id="ARBA00023224"/>
    </source>
</evidence>
<dbReference type="EMBL" id="JANPWB010000016">
    <property type="protein sequence ID" value="KAJ1080440.1"/>
    <property type="molecule type" value="Genomic_DNA"/>
</dbReference>
<dbReference type="InterPro" id="IPR000337">
    <property type="entry name" value="GPCR_3"/>
</dbReference>
<evidence type="ECO:0000256" key="2">
    <source>
        <dbReference type="ARBA" id="ARBA00022475"/>
    </source>
</evidence>
<gene>
    <name evidence="14" type="ORF">NDU88_000641</name>
</gene>
<evidence type="ECO:0008006" key="16">
    <source>
        <dbReference type="Google" id="ProtNLM"/>
    </source>
</evidence>
<evidence type="ECO:0000259" key="12">
    <source>
        <dbReference type="Pfam" id="PF01094"/>
    </source>
</evidence>
<reference evidence="14" key="1">
    <citation type="journal article" date="2022" name="bioRxiv">
        <title>Sequencing and chromosome-scale assembly of the giantPleurodeles waltlgenome.</title>
        <authorList>
            <person name="Brown T."/>
            <person name="Elewa A."/>
            <person name="Iarovenko S."/>
            <person name="Subramanian E."/>
            <person name="Araus A.J."/>
            <person name="Petzold A."/>
            <person name="Susuki M."/>
            <person name="Suzuki K.-i.T."/>
            <person name="Hayashi T."/>
            <person name="Toyoda A."/>
            <person name="Oliveira C."/>
            <person name="Osipova E."/>
            <person name="Leigh N.D."/>
            <person name="Simon A."/>
            <person name="Yun M.H."/>
        </authorList>
    </citation>
    <scope>NUCLEOTIDE SEQUENCE</scope>
    <source>
        <strain evidence="14">20211129_DDA</strain>
        <tissue evidence="14">Liver</tissue>
    </source>
</reference>
<protein>
    <recommendedName>
        <fullName evidence="16">Extracellular calcium-sensing receptor</fullName>
    </recommendedName>
</protein>
<dbReference type="InterPro" id="IPR004073">
    <property type="entry name" value="GPCR_3_vmron_rcpt_2"/>
</dbReference>
<dbReference type="FunFam" id="3.40.50.2300:FF:000475">
    <property type="entry name" value="Olfactory receptor C family, g2"/>
    <property type="match status" value="1"/>
</dbReference>
<dbReference type="GO" id="GO:0004930">
    <property type="term" value="F:G protein-coupled receptor activity"/>
    <property type="evidence" value="ECO:0007669"/>
    <property type="project" value="UniProtKB-KW"/>
</dbReference>
<dbReference type="Pfam" id="PF01094">
    <property type="entry name" value="ANF_receptor"/>
    <property type="match status" value="1"/>
</dbReference>
<dbReference type="InterPro" id="IPR028082">
    <property type="entry name" value="Peripla_BP_I"/>
</dbReference>
<evidence type="ECO:0000256" key="7">
    <source>
        <dbReference type="ARBA" id="ARBA00023136"/>
    </source>
</evidence>
<evidence type="ECO:0000313" key="14">
    <source>
        <dbReference type="EMBL" id="KAJ1080440.1"/>
    </source>
</evidence>
<evidence type="ECO:0000256" key="3">
    <source>
        <dbReference type="ARBA" id="ARBA00022692"/>
    </source>
</evidence>
<keyword evidence="3" id="KW-0812">Transmembrane</keyword>
<comment type="caution">
    <text evidence="14">The sequence shown here is derived from an EMBL/GenBank/DDBJ whole genome shotgun (WGS) entry which is preliminary data.</text>
</comment>
<feature type="region of interest" description="Disordered" evidence="11">
    <location>
        <begin position="378"/>
        <end position="398"/>
    </location>
</feature>
<dbReference type="AlphaFoldDB" id="A0AAV7KQK4"/>
<keyword evidence="8" id="KW-0675">Receptor</keyword>
<evidence type="ECO:0000256" key="6">
    <source>
        <dbReference type="ARBA" id="ARBA00023040"/>
    </source>
</evidence>
<feature type="domain" description="Receptor ligand binding region" evidence="12">
    <location>
        <begin position="78"/>
        <end position="485"/>
    </location>
</feature>
<keyword evidence="15" id="KW-1185">Reference proteome</keyword>
<proteinExistence type="predicted"/>
<organism evidence="14 15">
    <name type="scientific">Pleurodeles waltl</name>
    <name type="common">Iberian ribbed newt</name>
    <dbReference type="NCBI Taxonomy" id="8319"/>
    <lineage>
        <taxon>Eukaryota</taxon>
        <taxon>Metazoa</taxon>
        <taxon>Chordata</taxon>
        <taxon>Craniata</taxon>
        <taxon>Vertebrata</taxon>
        <taxon>Euteleostomi</taxon>
        <taxon>Amphibia</taxon>
        <taxon>Batrachia</taxon>
        <taxon>Caudata</taxon>
        <taxon>Salamandroidea</taxon>
        <taxon>Salamandridae</taxon>
        <taxon>Pleurodelinae</taxon>
        <taxon>Pleurodeles</taxon>
    </lineage>
</organism>
<dbReference type="Pfam" id="PF07562">
    <property type="entry name" value="NCD3G"/>
    <property type="match status" value="1"/>
</dbReference>
<keyword evidence="9" id="KW-0325">Glycoprotein</keyword>
<dbReference type="InterPro" id="IPR038550">
    <property type="entry name" value="GPCR_3_9-Cys_sf"/>
</dbReference>
<dbReference type="InterPro" id="IPR001828">
    <property type="entry name" value="ANF_lig-bd_rcpt"/>
</dbReference>
<keyword evidence="10" id="KW-0807">Transducer</keyword>
<dbReference type="InterPro" id="IPR011500">
    <property type="entry name" value="GPCR_3_9-Cys_dom"/>
</dbReference>
<accession>A0AAV7KQK4</accession>
<dbReference type="GO" id="GO:0005886">
    <property type="term" value="C:plasma membrane"/>
    <property type="evidence" value="ECO:0007669"/>
    <property type="project" value="UniProtKB-SubCell"/>
</dbReference>
<dbReference type="SUPFAM" id="SSF53822">
    <property type="entry name" value="Periplasmic binding protein-like I"/>
    <property type="match status" value="1"/>
</dbReference>
<sequence>MALLLLPLAPVGFAEQPQGCWLQSDKEMGALQEGDIVLAGSFPVNFYSTREWPGTPFSAAPKPITCYSTKYNVGGFRWAQAMAFAIREINQNSSFLWNVTVGMLTTDTCQDMAKTIHGALWILSGKEEPVPGFHCQKTPIPSVIIGTYESTGTAAIAGILGLFGHPQVSYSTSSSQFSDKKQFPSFLRTIPSNDYQAHGIARLVVYFGWTWVGILVSDEDYGFQASQILKKDLERAGICIAFHETLPKPNFTSILKVNRILEVIKGSSAKIVLAFTSGPFLRHLMIEYARLGLSGKTWIGSEAWSMPVYLPKEIAGSFSGTLGFAIHEGQMPGFTDHLLKVNPLNSPNDMFVQRFWETAFGCQWPKLGKNLTMDNTTSSIGKSHCSGDEKLEPSNSQYPDDSDLRYTYNIYNAVYAVAHALLSMQSCVPGEGPFANRTCAALHNIKPWQLLHYLKNVRFKNKLGEEMYFDHNGDPPATYDIINWQLTDDGNMRYVKVGKFDSSLPPDQELYFNAKAIRWNLQITKVPRSVCTESCAPGFRRAAQKGRPVCCFDCVPCAEGEVSNDTGGAEWSSH</sequence>
<dbReference type="Gene3D" id="2.10.50.30">
    <property type="entry name" value="GPCR, family 3, nine cysteines domain"/>
    <property type="match status" value="1"/>
</dbReference>
<evidence type="ECO:0000256" key="5">
    <source>
        <dbReference type="ARBA" id="ARBA00022989"/>
    </source>
</evidence>
<dbReference type="PANTHER" id="PTHR24061:SF0">
    <property type="entry name" value="C-FAMILY ODORANT RECEPTOR OLFCT1"/>
    <property type="match status" value="1"/>
</dbReference>
<dbReference type="Proteomes" id="UP001066276">
    <property type="component" value="Chromosome 12"/>
</dbReference>
<feature type="domain" description="GPCR family 3 nine cysteines" evidence="13">
    <location>
        <begin position="526"/>
        <end position="566"/>
    </location>
</feature>
<keyword evidence="2" id="KW-1003">Cell membrane</keyword>
<keyword evidence="6" id="KW-0297">G-protein coupled receptor</keyword>
<keyword evidence="7" id="KW-0472">Membrane</keyword>
<dbReference type="PRINTS" id="PR00248">
    <property type="entry name" value="GPCRMGR"/>
</dbReference>
<comment type="subcellular location">
    <subcellularLocation>
        <location evidence="1">Cell membrane</location>
        <topology evidence="1">Multi-pass membrane protein</topology>
    </subcellularLocation>
</comment>
<dbReference type="InterPro" id="IPR000068">
    <property type="entry name" value="GPCR_3_Ca_sens_rcpt-rel"/>
</dbReference>
<dbReference type="FunFam" id="2.10.50.30:FF:000007">
    <property type="entry name" value="Vomeronasal 2, receptor 82"/>
    <property type="match status" value="1"/>
</dbReference>
<evidence type="ECO:0000256" key="8">
    <source>
        <dbReference type="ARBA" id="ARBA00023170"/>
    </source>
</evidence>
<dbReference type="Gene3D" id="3.40.50.2300">
    <property type="match status" value="2"/>
</dbReference>
<dbReference type="PANTHER" id="PTHR24061">
    <property type="entry name" value="CALCIUM-SENSING RECEPTOR-RELATED"/>
    <property type="match status" value="1"/>
</dbReference>